<accession>A0A8J4T0D9</accession>
<reference evidence="1" key="1">
    <citation type="submission" date="2019-05" db="EMBL/GenBank/DDBJ databases">
        <title>Annotation for the trematode Paragonimus heterotremus.</title>
        <authorList>
            <person name="Choi Y.-J."/>
        </authorList>
    </citation>
    <scope>NUCLEOTIDE SEQUENCE</scope>
    <source>
        <strain evidence="1">LC</strain>
    </source>
</reference>
<dbReference type="AlphaFoldDB" id="A0A8J4T0D9"/>
<proteinExistence type="predicted"/>
<keyword evidence="2" id="KW-1185">Reference proteome</keyword>
<gene>
    <name evidence="1" type="ORF">PHET_12014</name>
</gene>
<name>A0A8J4T0D9_9TREM</name>
<dbReference type="EMBL" id="LUCH01011837">
    <property type="protein sequence ID" value="KAF5395548.1"/>
    <property type="molecule type" value="Genomic_DNA"/>
</dbReference>
<evidence type="ECO:0000313" key="2">
    <source>
        <dbReference type="Proteomes" id="UP000748531"/>
    </source>
</evidence>
<comment type="caution">
    <text evidence="1">The sequence shown here is derived from an EMBL/GenBank/DDBJ whole genome shotgun (WGS) entry which is preliminary data.</text>
</comment>
<protein>
    <submittedName>
        <fullName evidence="1">Uncharacterized protein</fullName>
    </submittedName>
</protein>
<sequence length="66" mass="7592">MHVESECSGIDQLNILQEHQGSWFGITGFLYLDISRDYGQLMVIWPNVMQRIGEICWPPCALVPVR</sequence>
<evidence type="ECO:0000313" key="1">
    <source>
        <dbReference type="EMBL" id="KAF5395548.1"/>
    </source>
</evidence>
<dbReference type="Proteomes" id="UP000748531">
    <property type="component" value="Unassembled WGS sequence"/>
</dbReference>
<organism evidence="1 2">
    <name type="scientific">Paragonimus heterotremus</name>
    <dbReference type="NCBI Taxonomy" id="100268"/>
    <lineage>
        <taxon>Eukaryota</taxon>
        <taxon>Metazoa</taxon>
        <taxon>Spiralia</taxon>
        <taxon>Lophotrochozoa</taxon>
        <taxon>Platyhelminthes</taxon>
        <taxon>Trematoda</taxon>
        <taxon>Digenea</taxon>
        <taxon>Plagiorchiida</taxon>
        <taxon>Troglotremata</taxon>
        <taxon>Troglotrematidae</taxon>
        <taxon>Paragonimus</taxon>
    </lineage>
</organism>